<sequence length="509" mass="55965">MPGSGVRTTHDQCGGESVEYEVCGTKPCPPGQVSALSFRAAQCRYYNNRRVFGRVVNNWVPYTQGVGGINPCALVCEGEGEGIVYTFGKVTDGTHCKTDDAQDGLCVNGRCLRLSCDGRLGGTAKEDMCRVCGGHNETCTRHIGVFHTDLPAADQPSSGIRTRNLASRRYGYYEVSRIPRGATNVKVSDRSANFLALKAGNKFMLNGDWLIDWPGEVDAGGVSFTYTRAEDDSESLTSLGPTTEDLTLMVLLREHNPGIHYEYWTPNNVVSPDLSPVIVPLTTNETVTTSTPTTPTTTHISTTPTTTTLKTTTATSSTTTLTPRPAILTSVNVTRYHRPGRVRPPFLDIYQTPVSPPVRPSDNDTHKTSPAQKKPRKKPSQIPSKGKVSKDPKSRKGKKKKKRPQKPQVPGFCGPCEKPSRAKQLFCTSDFGELLDYNKAKTSLRIFFGEYPAWKSSAARQLEMSAVMKYWSISHTRTPCRYYTKSSCGWITHVCARKCGVVVLTSSWE</sequence>
<dbReference type="EC" id="2.3.2.27" evidence="6"/>
<dbReference type="PANTHER" id="PTHR13723:SF317">
    <property type="entry name" value="ADAMTS_ADAMTS-LIKE SPACER 1 DOMAIN-CONTAINING PROTEIN"/>
    <property type="match status" value="1"/>
</dbReference>
<comment type="subcellular location">
    <subcellularLocation>
        <location evidence="1">Secreted</location>
    </subcellularLocation>
</comment>
<accession>A0AAN8X068</accession>
<proteinExistence type="predicted"/>
<dbReference type="GO" id="GO:0031012">
    <property type="term" value="C:extracellular matrix"/>
    <property type="evidence" value="ECO:0007669"/>
    <property type="project" value="TreeGrafter"/>
</dbReference>
<keyword evidence="6" id="KW-0012">Acyltransferase</keyword>
<reference evidence="6 7" key="1">
    <citation type="submission" date="2023-11" db="EMBL/GenBank/DDBJ databases">
        <title>Halocaridina rubra genome assembly.</title>
        <authorList>
            <person name="Smith C."/>
        </authorList>
    </citation>
    <scope>NUCLEOTIDE SEQUENCE [LARGE SCALE GENOMIC DNA]</scope>
    <source>
        <strain evidence="6">EP-1</strain>
        <tissue evidence="6">Whole</tissue>
    </source>
</reference>
<evidence type="ECO:0000259" key="4">
    <source>
        <dbReference type="Pfam" id="PF05986"/>
    </source>
</evidence>
<dbReference type="InterPro" id="IPR013273">
    <property type="entry name" value="ADAMTS/ADAMTS-like"/>
</dbReference>
<dbReference type="PRINTS" id="PR01857">
    <property type="entry name" value="ADAMTSFAMILY"/>
</dbReference>
<keyword evidence="7" id="KW-1185">Reference proteome</keyword>
<feature type="domain" description="ADAMTS/ADAMTS-like Spacer 1" evidence="4">
    <location>
        <begin position="167"/>
        <end position="266"/>
    </location>
</feature>
<evidence type="ECO:0000256" key="1">
    <source>
        <dbReference type="ARBA" id="ARBA00004613"/>
    </source>
</evidence>
<evidence type="ECO:0000313" key="6">
    <source>
        <dbReference type="EMBL" id="KAK7071908.1"/>
    </source>
</evidence>
<dbReference type="Proteomes" id="UP001381693">
    <property type="component" value="Unassembled WGS sequence"/>
</dbReference>
<evidence type="ECO:0000256" key="3">
    <source>
        <dbReference type="SAM" id="MobiDB-lite"/>
    </source>
</evidence>
<dbReference type="Pfam" id="PF05986">
    <property type="entry name" value="ADAMTS_spacer1"/>
    <property type="match status" value="1"/>
</dbReference>
<dbReference type="PANTHER" id="PTHR13723">
    <property type="entry name" value="ADAMTS A DISINTEGRIN AND METALLOPROTEASE WITH THROMBOSPONDIN MOTIFS PROTEASE"/>
    <property type="match status" value="1"/>
</dbReference>
<dbReference type="GO" id="GO:0004222">
    <property type="term" value="F:metalloendopeptidase activity"/>
    <property type="evidence" value="ECO:0007669"/>
    <property type="project" value="TreeGrafter"/>
</dbReference>
<feature type="domain" description="ADAMTS/ADAMTS-like cysteine-rich" evidence="5">
    <location>
        <begin position="60"/>
        <end position="139"/>
    </location>
</feature>
<dbReference type="Gene3D" id="2.60.120.830">
    <property type="match status" value="1"/>
</dbReference>
<dbReference type="Pfam" id="PF19236">
    <property type="entry name" value="ADAMTS_CR_3"/>
    <property type="match status" value="1"/>
</dbReference>
<dbReference type="GO" id="GO:0005576">
    <property type="term" value="C:extracellular region"/>
    <property type="evidence" value="ECO:0007669"/>
    <property type="project" value="UniProtKB-SubCell"/>
</dbReference>
<gene>
    <name evidence="6" type="primary">ADAMTSL5</name>
    <name evidence="6" type="ORF">SK128_006268</name>
</gene>
<dbReference type="GO" id="GO:0061630">
    <property type="term" value="F:ubiquitin protein ligase activity"/>
    <property type="evidence" value="ECO:0007669"/>
    <property type="project" value="UniProtKB-EC"/>
</dbReference>
<evidence type="ECO:0000313" key="7">
    <source>
        <dbReference type="Proteomes" id="UP001381693"/>
    </source>
</evidence>
<keyword evidence="2" id="KW-0964">Secreted</keyword>
<dbReference type="GO" id="GO:0030198">
    <property type="term" value="P:extracellular matrix organization"/>
    <property type="evidence" value="ECO:0007669"/>
    <property type="project" value="InterPro"/>
</dbReference>
<organism evidence="6 7">
    <name type="scientific">Halocaridina rubra</name>
    <name type="common">Hawaiian red shrimp</name>
    <dbReference type="NCBI Taxonomy" id="373956"/>
    <lineage>
        <taxon>Eukaryota</taxon>
        <taxon>Metazoa</taxon>
        <taxon>Ecdysozoa</taxon>
        <taxon>Arthropoda</taxon>
        <taxon>Crustacea</taxon>
        <taxon>Multicrustacea</taxon>
        <taxon>Malacostraca</taxon>
        <taxon>Eumalacostraca</taxon>
        <taxon>Eucarida</taxon>
        <taxon>Decapoda</taxon>
        <taxon>Pleocyemata</taxon>
        <taxon>Caridea</taxon>
        <taxon>Atyoidea</taxon>
        <taxon>Atyidae</taxon>
        <taxon>Halocaridina</taxon>
    </lineage>
</organism>
<feature type="region of interest" description="Disordered" evidence="3">
    <location>
        <begin position="338"/>
        <end position="415"/>
    </location>
</feature>
<evidence type="ECO:0000256" key="2">
    <source>
        <dbReference type="ARBA" id="ARBA00022525"/>
    </source>
</evidence>
<dbReference type="EMBL" id="JAXCGZ010013824">
    <property type="protein sequence ID" value="KAK7071908.1"/>
    <property type="molecule type" value="Genomic_DNA"/>
</dbReference>
<protein>
    <submittedName>
        <fullName evidence="6">ADAMTS-like protein 5</fullName>
        <ecNumber evidence="6">2.3.2.27</ecNumber>
    </submittedName>
</protein>
<dbReference type="InterPro" id="IPR045371">
    <property type="entry name" value="ADAMTS_CR_3"/>
</dbReference>
<dbReference type="InterPro" id="IPR010294">
    <property type="entry name" value="ADAMTS_spacer1"/>
</dbReference>
<comment type="caution">
    <text evidence="6">The sequence shown here is derived from an EMBL/GenBank/DDBJ whole genome shotgun (WGS) entry which is preliminary data.</text>
</comment>
<name>A0AAN8X068_HALRR</name>
<dbReference type="GO" id="GO:0006508">
    <property type="term" value="P:proteolysis"/>
    <property type="evidence" value="ECO:0007669"/>
    <property type="project" value="TreeGrafter"/>
</dbReference>
<dbReference type="InterPro" id="IPR050439">
    <property type="entry name" value="ADAMTS_ADAMTS-like"/>
</dbReference>
<evidence type="ECO:0000259" key="5">
    <source>
        <dbReference type="Pfam" id="PF19236"/>
    </source>
</evidence>
<feature type="compositionally biased region" description="Basic residues" evidence="3">
    <location>
        <begin position="395"/>
        <end position="405"/>
    </location>
</feature>
<dbReference type="AlphaFoldDB" id="A0AAN8X068"/>
<feature type="region of interest" description="Disordered" evidence="3">
    <location>
        <begin position="286"/>
        <end position="305"/>
    </location>
</feature>
<keyword evidence="6" id="KW-0808">Transferase</keyword>